<evidence type="ECO:0008006" key="3">
    <source>
        <dbReference type="Google" id="ProtNLM"/>
    </source>
</evidence>
<dbReference type="OMA" id="ISHIAWH"/>
<gene>
    <name evidence="1" type="ORF">G7K_4302-t1</name>
</gene>
<organism evidence="1 2">
    <name type="scientific">Saitoella complicata (strain BCRC 22490 / CBS 7301 / JCM 7358 / NBRC 10748 / NRRL Y-17804)</name>
    <dbReference type="NCBI Taxonomy" id="698492"/>
    <lineage>
        <taxon>Eukaryota</taxon>
        <taxon>Fungi</taxon>
        <taxon>Dikarya</taxon>
        <taxon>Ascomycota</taxon>
        <taxon>Taphrinomycotina</taxon>
        <taxon>Taphrinomycotina incertae sedis</taxon>
        <taxon>Saitoella</taxon>
    </lineage>
</organism>
<protein>
    <recommendedName>
        <fullName evidence="3">WD40 repeat-like protein</fullName>
    </recommendedName>
</protein>
<dbReference type="SUPFAM" id="SSF82171">
    <property type="entry name" value="DPP6 N-terminal domain-like"/>
    <property type="match status" value="1"/>
</dbReference>
<evidence type="ECO:0000313" key="2">
    <source>
        <dbReference type="Proteomes" id="UP000033140"/>
    </source>
</evidence>
<dbReference type="PANTHER" id="PTHR14494:SF0">
    <property type="entry name" value="ALADIN"/>
    <property type="match status" value="1"/>
</dbReference>
<accession>A0A0E9NK35</accession>
<keyword evidence="2" id="KW-1185">Reference proteome</keyword>
<dbReference type="InterPro" id="IPR015943">
    <property type="entry name" value="WD40/YVTN_repeat-like_dom_sf"/>
</dbReference>
<dbReference type="Proteomes" id="UP000033140">
    <property type="component" value="Unassembled WGS sequence"/>
</dbReference>
<dbReference type="EMBL" id="BACD03000030">
    <property type="protein sequence ID" value="GAO50168.1"/>
    <property type="molecule type" value="Genomic_DNA"/>
</dbReference>
<dbReference type="Gene3D" id="2.130.10.10">
    <property type="entry name" value="YVTN repeat-like/Quinoprotein amine dehydrogenase"/>
    <property type="match status" value="2"/>
</dbReference>
<reference evidence="1 2" key="2">
    <citation type="journal article" date="2014" name="J. Gen. Appl. Microbiol.">
        <title>The early diverging ascomycetous budding yeast Saitoella complicata has three histone deacetylases belonging to the Clr6, Hos2, and Rpd3 lineages.</title>
        <authorList>
            <person name="Nishida H."/>
            <person name="Matsumoto T."/>
            <person name="Kondo S."/>
            <person name="Hamamoto M."/>
            <person name="Yoshikawa H."/>
        </authorList>
    </citation>
    <scope>NUCLEOTIDE SEQUENCE [LARGE SCALE GENOMIC DNA]</scope>
    <source>
        <strain evidence="1 2">NRRL Y-17804</strain>
    </source>
</reference>
<evidence type="ECO:0000313" key="1">
    <source>
        <dbReference type="EMBL" id="GAO50168.1"/>
    </source>
</evidence>
<dbReference type="GO" id="GO:0006913">
    <property type="term" value="P:nucleocytoplasmic transport"/>
    <property type="evidence" value="ECO:0007669"/>
    <property type="project" value="TreeGrafter"/>
</dbReference>
<sequence>MEEPAQKRKRDARTMEKALPLDQLEVQAGATLAEVREEILNAVEKTTDQQAVRQKILREEPTIYPTLSLPFTSQTHRSRVILDPSAGSWFNRTAAIIADYFRTPASIWATTPLPKPKAITTSLSHVAFHPSLPILAVAHSSKGGGIYFYDLRTRQWFSYHLTPPNTTSLVTAITFSGANKLAAGMRNGDVCIWTLDLGPEHKNKNHGYAERIQLLPTRFQDRIGAVSGLEFSPCGHWLAISTTSSGTWVHNTVMNETQLISLAPSSTLAWAPTSRFLAVGTARAVQLIPVAIAGPRLDVGARTKIPTKGQIGTIAWLSDGRTMLYSVVDDPHVRVVYINPSHTLTSKTIYRQLRIIETPKSDVTGGGVKSFAIDPTGERMIINFSDPTSRPALMCVNPAVATLSDVPYSIAYPIGLINGPTTGLVDVKFASQFQKGAFAANVWGDMITFLPMYYLGKVESDW</sequence>
<dbReference type="InterPro" id="IPR045139">
    <property type="entry name" value="Aladin"/>
</dbReference>
<name>A0A0E9NK35_SAICN</name>
<dbReference type="PANTHER" id="PTHR14494">
    <property type="entry name" value="ALADIN/ADRACALIN/AAAS"/>
    <property type="match status" value="1"/>
</dbReference>
<proteinExistence type="predicted"/>
<dbReference type="STRING" id="698492.A0A0E9NK35"/>
<reference evidence="1 2" key="1">
    <citation type="journal article" date="2011" name="J. Gen. Appl. Microbiol.">
        <title>Draft genome sequencing of the enigmatic yeast Saitoella complicata.</title>
        <authorList>
            <person name="Nishida H."/>
            <person name="Hamamoto M."/>
            <person name="Sugiyama J."/>
        </authorList>
    </citation>
    <scope>NUCLEOTIDE SEQUENCE [LARGE SCALE GENOMIC DNA]</scope>
    <source>
        <strain evidence="1 2">NRRL Y-17804</strain>
    </source>
</reference>
<dbReference type="GO" id="GO:0005643">
    <property type="term" value="C:nuclear pore"/>
    <property type="evidence" value="ECO:0007669"/>
    <property type="project" value="TreeGrafter"/>
</dbReference>
<dbReference type="AlphaFoldDB" id="A0A0E9NK35"/>
<comment type="caution">
    <text evidence="1">The sequence shown here is derived from an EMBL/GenBank/DDBJ whole genome shotgun (WGS) entry which is preliminary data.</text>
</comment>
<reference evidence="1 2" key="3">
    <citation type="journal article" date="2015" name="Genome Announc.">
        <title>Draft Genome Sequence of the Archiascomycetous Yeast Saitoella complicata.</title>
        <authorList>
            <person name="Yamauchi K."/>
            <person name="Kondo S."/>
            <person name="Hamamoto M."/>
            <person name="Takahashi Y."/>
            <person name="Ogura Y."/>
            <person name="Hayashi T."/>
            <person name="Nishida H."/>
        </authorList>
    </citation>
    <scope>NUCLEOTIDE SEQUENCE [LARGE SCALE GENOMIC DNA]</scope>
    <source>
        <strain evidence="1 2">NRRL Y-17804</strain>
    </source>
</reference>